<name>A0A5C1ALT0_9BACT</name>
<dbReference type="KEGG" id="lrs:PX52LOC_05727"/>
<sequence length="249" mass="27571">MTQFGSPAEWIDFLESQVPTIVGLVVGAWEAMPPPAGNELEDRVSEALCRILRQSRESRDLPFQIHPQLVELDPTAGEDQGRMDIVFLPLVNREDIYFCLECKRINVREADGVRPYFAEYVSYGILRFVRGQYARSVRYGGMLAFVLDGDVPSAVAGVEGNITARRTELGMAAPGQFRPSAIRPADNRLRETAHSRGSDPAPFVIQHLFMAGDPKTPLRPPPPPKKPAKTKKKKAAAKPKAKKPNKGQP</sequence>
<dbReference type="AlphaFoldDB" id="A0A5C1ALT0"/>
<feature type="region of interest" description="Disordered" evidence="1">
    <location>
        <begin position="209"/>
        <end position="249"/>
    </location>
</feature>
<protein>
    <submittedName>
        <fullName evidence="2">Uncharacterized protein</fullName>
    </submittedName>
</protein>
<evidence type="ECO:0000256" key="1">
    <source>
        <dbReference type="SAM" id="MobiDB-lite"/>
    </source>
</evidence>
<organism evidence="2 3">
    <name type="scientific">Limnoglobus roseus</name>
    <dbReference type="NCBI Taxonomy" id="2598579"/>
    <lineage>
        <taxon>Bacteria</taxon>
        <taxon>Pseudomonadati</taxon>
        <taxon>Planctomycetota</taxon>
        <taxon>Planctomycetia</taxon>
        <taxon>Gemmatales</taxon>
        <taxon>Gemmataceae</taxon>
        <taxon>Limnoglobus</taxon>
    </lineage>
</organism>
<reference evidence="3" key="1">
    <citation type="submission" date="2019-08" db="EMBL/GenBank/DDBJ databases">
        <title>Limnoglobus roseus gen. nov., sp. nov., a novel freshwater planctomycete with a giant genome from the family Gemmataceae.</title>
        <authorList>
            <person name="Kulichevskaya I.S."/>
            <person name="Naumoff D.G."/>
            <person name="Miroshnikov K."/>
            <person name="Ivanova A."/>
            <person name="Philippov D.A."/>
            <person name="Hakobyan A."/>
            <person name="Rijpstra I.C."/>
            <person name="Sinninghe Damste J.S."/>
            <person name="Liesack W."/>
            <person name="Dedysh S.N."/>
        </authorList>
    </citation>
    <scope>NUCLEOTIDE SEQUENCE [LARGE SCALE GENOMIC DNA]</scope>
    <source>
        <strain evidence="3">PX52</strain>
    </source>
</reference>
<dbReference type="OrthoDB" id="277593at2"/>
<dbReference type="RefSeq" id="WP_149113164.1">
    <property type="nucleotide sequence ID" value="NZ_CP042425.1"/>
</dbReference>
<evidence type="ECO:0000313" key="3">
    <source>
        <dbReference type="Proteomes" id="UP000324974"/>
    </source>
</evidence>
<gene>
    <name evidence="2" type="ORF">PX52LOC_05727</name>
</gene>
<proteinExistence type="predicted"/>
<accession>A0A5C1ALT0</accession>
<keyword evidence="3" id="KW-1185">Reference proteome</keyword>
<dbReference type="EMBL" id="CP042425">
    <property type="protein sequence ID" value="QEL18692.1"/>
    <property type="molecule type" value="Genomic_DNA"/>
</dbReference>
<feature type="compositionally biased region" description="Basic residues" evidence="1">
    <location>
        <begin position="226"/>
        <end position="249"/>
    </location>
</feature>
<evidence type="ECO:0000313" key="2">
    <source>
        <dbReference type="EMBL" id="QEL18692.1"/>
    </source>
</evidence>
<dbReference type="Proteomes" id="UP000324974">
    <property type="component" value="Chromosome"/>
</dbReference>